<dbReference type="EMBL" id="JAAXOW010000001">
    <property type="protein sequence ID" value="NKX92680.1"/>
    <property type="molecule type" value="Genomic_DNA"/>
</dbReference>
<sequence>MSADVTGGEVATAAAPAAADTVSILAAFPVAQPSPAVPGSAPAPAATGLAMLGDAGAACVDGVCELPGAFA</sequence>
<evidence type="ECO:0000313" key="2">
    <source>
        <dbReference type="Proteomes" id="UP000774283"/>
    </source>
</evidence>
<gene>
    <name evidence="1" type="ORF">HF995_05225</name>
</gene>
<reference evidence="1 2" key="1">
    <citation type="submission" date="2020-04" db="EMBL/GenBank/DDBJ databases">
        <title>MicrobeNet Type strains.</title>
        <authorList>
            <person name="Nicholson A.C."/>
        </authorList>
    </citation>
    <scope>NUCLEOTIDE SEQUENCE [LARGE SCALE GENOMIC DNA]</scope>
    <source>
        <strain evidence="1 2">ATCC BAA-789</strain>
    </source>
</reference>
<comment type="caution">
    <text evidence="1">The sequence shown here is derived from an EMBL/GenBank/DDBJ whole genome shotgun (WGS) entry which is preliminary data.</text>
</comment>
<organism evidence="1 2">
    <name type="scientific">Sanguibacter hominis ATCC BAA-789</name>
    <dbReference type="NCBI Taxonomy" id="1312740"/>
    <lineage>
        <taxon>Bacteria</taxon>
        <taxon>Bacillati</taxon>
        <taxon>Actinomycetota</taxon>
        <taxon>Actinomycetes</taxon>
        <taxon>Micrococcales</taxon>
        <taxon>Sanguibacteraceae</taxon>
        <taxon>Sanguibacter</taxon>
    </lineage>
</organism>
<keyword evidence="2" id="KW-1185">Reference proteome</keyword>
<accession>A0A9X5FAR0</accession>
<dbReference type="Proteomes" id="UP000774283">
    <property type="component" value="Unassembled WGS sequence"/>
</dbReference>
<name>A0A9X5FAR0_9MICO</name>
<proteinExistence type="predicted"/>
<dbReference type="AlphaFoldDB" id="A0A9X5FAR0"/>
<evidence type="ECO:0000313" key="1">
    <source>
        <dbReference type="EMBL" id="NKX92680.1"/>
    </source>
</evidence>
<dbReference type="RefSeq" id="WP_168446691.1">
    <property type="nucleotide sequence ID" value="NZ_JAAXOW010000001.1"/>
</dbReference>
<protein>
    <submittedName>
        <fullName evidence="1">Uncharacterized protein</fullName>
    </submittedName>
</protein>